<keyword evidence="4" id="KW-1185">Reference proteome</keyword>
<dbReference type="EMBL" id="AZBU02000006">
    <property type="protein sequence ID" value="TKR73901.1"/>
    <property type="molecule type" value="Genomic_DNA"/>
</dbReference>
<name>A0A4U5MVP5_STECR</name>
<reference evidence="3 4" key="2">
    <citation type="journal article" date="2019" name="G3 (Bethesda)">
        <title>Hybrid Assembly of the Genome of the Entomopathogenic Nematode Steinernema carpocapsae Identifies the X-Chromosome.</title>
        <authorList>
            <person name="Serra L."/>
            <person name="Macchietto M."/>
            <person name="Macias-Munoz A."/>
            <person name="McGill C.J."/>
            <person name="Rodriguez I.M."/>
            <person name="Rodriguez B."/>
            <person name="Murad R."/>
            <person name="Mortazavi A."/>
        </authorList>
    </citation>
    <scope>NUCLEOTIDE SEQUENCE [LARGE SCALE GENOMIC DNA]</scope>
    <source>
        <strain evidence="3 4">ALL</strain>
    </source>
</reference>
<evidence type="ECO:0000313" key="4">
    <source>
        <dbReference type="Proteomes" id="UP000298663"/>
    </source>
</evidence>
<dbReference type="PROSITE" id="PS00028">
    <property type="entry name" value="ZINC_FINGER_C2H2_1"/>
    <property type="match status" value="1"/>
</dbReference>
<proteinExistence type="predicted"/>
<feature type="region of interest" description="Disordered" evidence="1">
    <location>
        <begin position="44"/>
        <end position="85"/>
    </location>
</feature>
<accession>A0A4U5MVP5</accession>
<dbReference type="InterPro" id="IPR013087">
    <property type="entry name" value="Znf_C2H2_type"/>
</dbReference>
<reference evidence="3 4" key="1">
    <citation type="journal article" date="2015" name="Genome Biol.">
        <title>Comparative genomics of Steinernema reveals deeply conserved gene regulatory networks.</title>
        <authorList>
            <person name="Dillman A.R."/>
            <person name="Macchietto M."/>
            <person name="Porter C.F."/>
            <person name="Rogers A."/>
            <person name="Williams B."/>
            <person name="Antoshechkin I."/>
            <person name="Lee M.M."/>
            <person name="Goodwin Z."/>
            <person name="Lu X."/>
            <person name="Lewis E.E."/>
            <person name="Goodrich-Blair H."/>
            <person name="Stock S.P."/>
            <person name="Adams B.J."/>
            <person name="Sternberg P.W."/>
            <person name="Mortazavi A."/>
        </authorList>
    </citation>
    <scope>NUCLEOTIDE SEQUENCE [LARGE SCALE GENOMIC DNA]</scope>
    <source>
        <strain evidence="3 4">ALL</strain>
    </source>
</reference>
<organism evidence="3 4">
    <name type="scientific">Steinernema carpocapsae</name>
    <name type="common">Entomopathogenic nematode</name>
    <dbReference type="NCBI Taxonomy" id="34508"/>
    <lineage>
        <taxon>Eukaryota</taxon>
        <taxon>Metazoa</taxon>
        <taxon>Ecdysozoa</taxon>
        <taxon>Nematoda</taxon>
        <taxon>Chromadorea</taxon>
        <taxon>Rhabditida</taxon>
        <taxon>Tylenchina</taxon>
        <taxon>Panagrolaimomorpha</taxon>
        <taxon>Strongyloidoidea</taxon>
        <taxon>Steinernematidae</taxon>
        <taxon>Steinernema</taxon>
    </lineage>
</organism>
<sequence length="438" mass="49644">MSQPLDLSKTGTAFNMITLGDALPTEHRSESPMEVDELLKPLVPYSDSDEEDGEPVTKRVRISQEADSSDVSTPQIGHGDLPRGEGEFTLISDTRNRFLSGHGNQRITFSFPDNVNNPSENMELAIHKIFDTLQEEVPDTAYCTINFHHPGIEQHSSTVGAPGRFSTCRRPVELNTGETIFRLLESMTQSNKAVNYDSEFKMELIFVKAPRGSGQVNRTKTQHGVYKLGDKDRYCLLRSILLGKAAADADDEKRRNKETMKKERVKSEHLQNLLRLNSTRPTVADMENLLKKAKIQTQQDSYSIEDARDIYMCNEELHDYRLVIYEKRDQDLKALLNIGDKKTKKTIRTVLEKEHFEPVTNGSEFLKKWNFCDFCGKKVSSLDGHTCSHKCHKCGQSGYDECSGDLLVKCNSCCMVFNSRECFTRHRVGYGHGNTKSL</sequence>
<dbReference type="Proteomes" id="UP000298663">
    <property type="component" value="Unassembled WGS sequence"/>
</dbReference>
<evidence type="ECO:0000256" key="1">
    <source>
        <dbReference type="SAM" id="MobiDB-lite"/>
    </source>
</evidence>
<evidence type="ECO:0000313" key="3">
    <source>
        <dbReference type="EMBL" id="TKR73901.1"/>
    </source>
</evidence>
<gene>
    <name evidence="3" type="ORF">L596_021149</name>
</gene>
<feature type="domain" description="C2H2-type" evidence="2">
    <location>
        <begin position="410"/>
        <end position="432"/>
    </location>
</feature>
<feature type="compositionally biased region" description="Polar residues" evidence="1">
    <location>
        <begin position="65"/>
        <end position="75"/>
    </location>
</feature>
<comment type="caution">
    <text evidence="3">The sequence shown here is derived from an EMBL/GenBank/DDBJ whole genome shotgun (WGS) entry which is preliminary data.</text>
</comment>
<evidence type="ECO:0000259" key="2">
    <source>
        <dbReference type="PROSITE" id="PS00028"/>
    </source>
</evidence>
<protein>
    <recommendedName>
        <fullName evidence="2">C2H2-type domain-containing protein</fullName>
    </recommendedName>
</protein>
<dbReference type="AlphaFoldDB" id="A0A4U5MVP5"/>